<gene>
    <name evidence="3" type="ORF">KALB_8391</name>
</gene>
<proteinExistence type="predicted"/>
<dbReference type="InterPro" id="IPR010872">
    <property type="entry name" value="MDMPI_C-term_domain"/>
</dbReference>
<name>W5WLM5_9PSEU</name>
<dbReference type="PANTHER" id="PTHR40758:SF1">
    <property type="entry name" value="CONSERVED PROTEIN"/>
    <property type="match status" value="1"/>
</dbReference>
<dbReference type="GO" id="GO:0046872">
    <property type="term" value="F:metal ion binding"/>
    <property type="evidence" value="ECO:0007669"/>
    <property type="project" value="InterPro"/>
</dbReference>
<evidence type="ECO:0000313" key="4">
    <source>
        <dbReference type="Proteomes" id="UP000019225"/>
    </source>
</evidence>
<dbReference type="Pfam" id="PF07398">
    <property type="entry name" value="MDMPI_C"/>
    <property type="match status" value="1"/>
</dbReference>
<evidence type="ECO:0000259" key="2">
    <source>
        <dbReference type="Pfam" id="PF11716"/>
    </source>
</evidence>
<feature type="domain" description="MDMPI C-terminal" evidence="1">
    <location>
        <begin position="149"/>
        <end position="243"/>
    </location>
</feature>
<organism evidence="3 4">
    <name type="scientific">Kutzneria albida DSM 43870</name>
    <dbReference type="NCBI Taxonomy" id="1449976"/>
    <lineage>
        <taxon>Bacteria</taxon>
        <taxon>Bacillati</taxon>
        <taxon>Actinomycetota</taxon>
        <taxon>Actinomycetes</taxon>
        <taxon>Pseudonocardiales</taxon>
        <taxon>Pseudonocardiaceae</taxon>
        <taxon>Kutzneria</taxon>
    </lineage>
</organism>
<accession>W5WLM5</accession>
<dbReference type="KEGG" id="kal:KALB_8391"/>
<dbReference type="eggNOG" id="COG0511">
    <property type="taxonomic scope" value="Bacteria"/>
</dbReference>
<dbReference type="GO" id="GO:0005886">
    <property type="term" value="C:plasma membrane"/>
    <property type="evidence" value="ECO:0007669"/>
    <property type="project" value="TreeGrafter"/>
</dbReference>
<dbReference type="SUPFAM" id="SSF109854">
    <property type="entry name" value="DinB/YfiT-like putative metalloenzymes"/>
    <property type="match status" value="1"/>
</dbReference>
<dbReference type="AlphaFoldDB" id="W5WLM5"/>
<dbReference type="InterPro" id="IPR024344">
    <property type="entry name" value="MDMPI_metal-binding"/>
</dbReference>
<dbReference type="PANTHER" id="PTHR40758">
    <property type="entry name" value="CONSERVED PROTEIN"/>
    <property type="match status" value="1"/>
</dbReference>
<dbReference type="EMBL" id="CP007155">
    <property type="protein sequence ID" value="AHI01748.1"/>
    <property type="molecule type" value="Genomic_DNA"/>
</dbReference>
<sequence length="248" mass="26275">MDHLQLVAKLTEQAEAMRAAVRQTGPDAPVPTCPEWTVRDLVEHTAKVHGWALTAVTSGDTSQRPPFPDSVPSDWSELLTHWQGVTEQLAGELTKADPDTPTWAFNGVNGKVGFWSRRQAHETAIHRLDAEAALAQGTALPPLVFDPEMAADGVDEYLSVLAPILSQRKPGGVQVDGRVLYHAADAGRTWQVTLTAGSPAVVGPAPGSGTDVDVTVAGTADALYRAVWGRPSNAIITGEAELLKALAP</sequence>
<dbReference type="RefSeq" id="WP_025361540.1">
    <property type="nucleotide sequence ID" value="NZ_CP007155.1"/>
</dbReference>
<dbReference type="PATRIC" id="fig|1449976.3.peg.8427"/>
<evidence type="ECO:0000313" key="3">
    <source>
        <dbReference type="EMBL" id="AHI01748.1"/>
    </source>
</evidence>
<dbReference type="Proteomes" id="UP000019225">
    <property type="component" value="Chromosome"/>
</dbReference>
<dbReference type="InterPro" id="IPR017517">
    <property type="entry name" value="Maleyloyr_isom"/>
</dbReference>
<keyword evidence="4" id="KW-1185">Reference proteome</keyword>
<reference evidence="3 4" key="1">
    <citation type="journal article" date="2014" name="BMC Genomics">
        <title>Complete genome sequence of producer of the glycopeptide antibiotic Aculeximycin Kutzneria albida DSM 43870T, a representative of minor genus of Pseudonocardiaceae.</title>
        <authorList>
            <person name="Rebets Y."/>
            <person name="Tokovenko B."/>
            <person name="Lushchyk I."/>
            <person name="Ruckert C."/>
            <person name="Zaburannyi N."/>
            <person name="Bechthold A."/>
            <person name="Kalinowski J."/>
            <person name="Luzhetskyy A."/>
        </authorList>
    </citation>
    <scope>NUCLEOTIDE SEQUENCE [LARGE SCALE GENOMIC DNA]</scope>
    <source>
        <strain evidence="3">DSM 43870</strain>
    </source>
</reference>
<evidence type="ECO:0000259" key="1">
    <source>
        <dbReference type="Pfam" id="PF07398"/>
    </source>
</evidence>
<protein>
    <recommendedName>
        <fullName evidence="5">Mycothiol-dependent maleylpyruvate isomerase metal-binding domain-containing protein</fullName>
    </recommendedName>
</protein>
<dbReference type="Pfam" id="PF11716">
    <property type="entry name" value="MDMPI_N"/>
    <property type="match status" value="1"/>
</dbReference>
<feature type="domain" description="Mycothiol-dependent maleylpyruvate isomerase metal-binding" evidence="2">
    <location>
        <begin position="8"/>
        <end position="130"/>
    </location>
</feature>
<dbReference type="HOGENOM" id="CLU_070584_1_0_11"/>
<dbReference type="STRING" id="1449976.KALB_8391"/>
<evidence type="ECO:0008006" key="5">
    <source>
        <dbReference type="Google" id="ProtNLM"/>
    </source>
</evidence>
<dbReference type="NCBIfam" id="TIGR03083">
    <property type="entry name" value="maleylpyruvate isomerase family mycothiol-dependent enzyme"/>
    <property type="match status" value="1"/>
</dbReference>
<dbReference type="InterPro" id="IPR034660">
    <property type="entry name" value="DinB/YfiT-like"/>
</dbReference>